<proteinExistence type="predicted"/>
<protein>
    <submittedName>
        <fullName evidence="1">Uncharacterized protein</fullName>
    </submittedName>
</protein>
<keyword evidence="2" id="KW-1185">Reference proteome</keyword>
<accession>A0ACB7ZS01</accession>
<evidence type="ECO:0000313" key="1">
    <source>
        <dbReference type="EMBL" id="KAH7903467.1"/>
    </source>
</evidence>
<organism evidence="1 2">
    <name type="scientific">Hygrophoropsis aurantiaca</name>
    <dbReference type="NCBI Taxonomy" id="72124"/>
    <lineage>
        <taxon>Eukaryota</taxon>
        <taxon>Fungi</taxon>
        <taxon>Dikarya</taxon>
        <taxon>Basidiomycota</taxon>
        <taxon>Agaricomycotina</taxon>
        <taxon>Agaricomycetes</taxon>
        <taxon>Agaricomycetidae</taxon>
        <taxon>Boletales</taxon>
        <taxon>Coniophorineae</taxon>
        <taxon>Hygrophoropsidaceae</taxon>
        <taxon>Hygrophoropsis</taxon>
    </lineage>
</organism>
<comment type="caution">
    <text evidence="1">The sequence shown here is derived from an EMBL/GenBank/DDBJ whole genome shotgun (WGS) entry which is preliminary data.</text>
</comment>
<dbReference type="EMBL" id="MU268950">
    <property type="protein sequence ID" value="KAH7903467.1"/>
    <property type="molecule type" value="Genomic_DNA"/>
</dbReference>
<name>A0ACB7ZS01_9AGAM</name>
<reference evidence="1" key="1">
    <citation type="journal article" date="2021" name="New Phytol.">
        <title>Evolutionary innovations through gain and loss of genes in the ectomycorrhizal Boletales.</title>
        <authorList>
            <person name="Wu G."/>
            <person name="Miyauchi S."/>
            <person name="Morin E."/>
            <person name="Kuo A."/>
            <person name="Drula E."/>
            <person name="Varga T."/>
            <person name="Kohler A."/>
            <person name="Feng B."/>
            <person name="Cao Y."/>
            <person name="Lipzen A."/>
            <person name="Daum C."/>
            <person name="Hundley H."/>
            <person name="Pangilinan J."/>
            <person name="Johnson J."/>
            <person name="Barry K."/>
            <person name="LaButti K."/>
            <person name="Ng V."/>
            <person name="Ahrendt S."/>
            <person name="Min B."/>
            <person name="Choi I.G."/>
            <person name="Park H."/>
            <person name="Plett J.M."/>
            <person name="Magnuson J."/>
            <person name="Spatafora J.W."/>
            <person name="Nagy L.G."/>
            <person name="Henrissat B."/>
            <person name="Grigoriev I.V."/>
            <person name="Yang Z.L."/>
            <person name="Xu J."/>
            <person name="Martin F.M."/>
        </authorList>
    </citation>
    <scope>NUCLEOTIDE SEQUENCE</scope>
    <source>
        <strain evidence="1">ATCC 28755</strain>
    </source>
</reference>
<sequence length="243" mass="27519">MYSFAKGTEVLRNASYIAVQDGNLKFALENKLIVADGDDMLKPLKTPEGETEKICIPVDALLLEHIKFNQEAYDQCGQFTVVLVDSITGEEVAGAVFNFLDAEEMQEMGENQAKLKALTKKLKRRKGFEDWDYGEMHGRRAGTVWVLDGELFQDIERILSKLELHVPSVVNELKELGRFVNVLGSHGVVAFNCWNYIAPQHTDKDGMWTVSYQLQKKGCGLDEFGFAFSQWGKVLETRENCVW</sequence>
<evidence type="ECO:0000313" key="2">
    <source>
        <dbReference type="Proteomes" id="UP000790377"/>
    </source>
</evidence>
<dbReference type="Proteomes" id="UP000790377">
    <property type="component" value="Unassembled WGS sequence"/>
</dbReference>
<gene>
    <name evidence="1" type="ORF">BJ138DRAFT_1120353</name>
</gene>